<dbReference type="SFLD" id="SFLDG01086">
    <property type="entry name" value="elongater_protein-like"/>
    <property type="match status" value="1"/>
</dbReference>
<dbReference type="EMBL" id="DVFV01000030">
    <property type="protein sequence ID" value="HIQ90302.1"/>
    <property type="molecule type" value="Genomic_DNA"/>
</dbReference>
<dbReference type="SFLD" id="SFLDG01091">
    <property type="entry name" value="uncharacterized_CHP01210-like"/>
    <property type="match status" value="1"/>
</dbReference>
<keyword evidence="4" id="KW-0479">Metal-binding</keyword>
<dbReference type="InterPro" id="IPR007197">
    <property type="entry name" value="rSAM"/>
</dbReference>
<evidence type="ECO:0000313" key="8">
    <source>
        <dbReference type="EMBL" id="HIQ90302.1"/>
    </source>
</evidence>
<dbReference type="InterPro" id="IPR039661">
    <property type="entry name" value="ELP3"/>
</dbReference>
<gene>
    <name evidence="8" type="ORF">IAB27_01545</name>
</gene>
<evidence type="ECO:0000256" key="6">
    <source>
        <dbReference type="ARBA" id="ARBA00023014"/>
    </source>
</evidence>
<reference evidence="8" key="2">
    <citation type="journal article" date="2021" name="PeerJ">
        <title>Extensive microbial diversity within the chicken gut microbiome revealed by metagenomics and culture.</title>
        <authorList>
            <person name="Gilroy R."/>
            <person name="Ravi A."/>
            <person name="Getino M."/>
            <person name="Pursley I."/>
            <person name="Horton D.L."/>
            <person name="Alikhan N.F."/>
            <person name="Baker D."/>
            <person name="Gharbi K."/>
            <person name="Hall N."/>
            <person name="Watson M."/>
            <person name="Adriaenssens E.M."/>
            <person name="Foster-Nyarko E."/>
            <person name="Jarju S."/>
            <person name="Secka A."/>
            <person name="Antonio M."/>
            <person name="Oren A."/>
            <person name="Chaudhuri R.R."/>
            <person name="La Ragione R."/>
            <person name="Hildebrand F."/>
            <person name="Pallen M.J."/>
        </authorList>
    </citation>
    <scope>NUCLEOTIDE SEQUENCE</scope>
    <source>
        <strain evidence="8">CHK147-3167</strain>
    </source>
</reference>
<dbReference type="SUPFAM" id="SSF102114">
    <property type="entry name" value="Radical SAM enzymes"/>
    <property type="match status" value="1"/>
</dbReference>
<evidence type="ECO:0000256" key="1">
    <source>
        <dbReference type="ARBA" id="ARBA00001966"/>
    </source>
</evidence>
<dbReference type="GO" id="GO:0003824">
    <property type="term" value="F:catalytic activity"/>
    <property type="evidence" value="ECO:0007669"/>
    <property type="project" value="InterPro"/>
</dbReference>
<dbReference type="Pfam" id="PF16199">
    <property type="entry name" value="Radical_SAM_C"/>
    <property type="match status" value="1"/>
</dbReference>
<dbReference type="PANTHER" id="PTHR11135">
    <property type="entry name" value="HISTONE ACETYLTRANSFERASE-RELATED"/>
    <property type="match status" value="1"/>
</dbReference>
<protein>
    <submittedName>
        <fullName evidence="8">TIGR01212 family radical SAM protein</fullName>
    </submittedName>
</protein>
<dbReference type="NCBIfam" id="TIGR01212">
    <property type="entry name" value="TIGR01212 family radical SAM protein"/>
    <property type="match status" value="1"/>
</dbReference>
<dbReference type="Pfam" id="PF04055">
    <property type="entry name" value="Radical_SAM"/>
    <property type="match status" value="1"/>
</dbReference>
<accession>A0A9D1CY26</accession>
<comment type="caution">
    <text evidence="8">The sequence shown here is derived from an EMBL/GenBank/DDBJ whole genome shotgun (WGS) entry which is preliminary data.</text>
</comment>
<evidence type="ECO:0000313" key="9">
    <source>
        <dbReference type="Proteomes" id="UP000886786"/>
    </source>
</evidence>
<evidence type="ECO:0000256" key="2">
    <source>
        <dbReference type="ARBA" id="ARBA00022485"/>
    </source>
</evidence>
<keyword evidence="2" id="KW-0004">4Fe-4S</keyword>
<organism evidence="8 9">
    <name type="scientific">Candidatus Coprosoma intestinipullorum</name>
    <dbReference type="NCBI Taxonomy" id="2840752"/>
    <lineage>
        <taxon>Bacteria</taxon>
        <taxon>Bacillati</taxon>
        <taxon>Bacillota</taxon>
        <taxon>Bacillota incertae sedis</taxon>
        <taxon>Candidatus Coprosoma</taxon>
    </lineage>
</organism>
<keyword evidence="6" id="KW-0411">Iron-sulfur</keyword>
<dbReference type="SMART" id="SM00729">
    <property type="entry name" value="Elp3"/>
    <property type="match status" value="1"/>
</dbReference>
<dbReference type="GO" id="GO:0046872">
    <property type="term" value="F:metal ion binding"/>
    <property type="evidence" value="ECO:0007669"/>
    <property type="project" value="UniProtKB-KW"/>
</dbReference>
<evidence type="ECO:0000256" key="5">
    <source>
        <dbReference type="ARBA" id="ARBA00023004"/>
    </source>
</evidence>
<dbReference type="PANTHER" id="PTHR11135:SF1">
    <property type="entry name" value="PROTEIN YHCC"/>
    <property type="match status" value="1"/>
</dbReference>
<dbReference type="Gene3D" id="3.80.30.20">
    <property type="entry name" value="tm_1862 like domain"/>
    <property type="match status" value="1"/>
</dbReference>
<dbReference type="InterPro" id="IPR006638">
    <property type="entry name" value="Elp3/MiaA/NifB-like_rSAM"/>
</dbReference>
<evidence type="ECO:0000259" key="7">
    <source>
        <dbReference type="PROSITE" id="PS51918"/>
    </source>
</evidence>
<feature type="domain" description="Radical SAM core" evidence="7">
    <location>
        <begin position="22"/>
        <end position="263"/>
    </location>
</feature>
<dbReference type="PROSITE" id="PS51918">
    <property type="entry name" value="RADICAL_SAM"/>
    <property type="match status" value="1"/>
</dbReference>
<name>A0A9D1CY26_9FIRM</name>
<dbReference type="Proteomes" id="UP000886786">
    <property type="component" value="Unassembled WGS sequence"/>
</dbReference>
<evidence type="ECO:0000256" key="3">
    <source>
        <dbReference type="ARBA" id="ARBA00022691"/>
    </source>
</evidence>
<comment type="cofactor">
    <cofactor evidence="1">
        <name>[4Fe-4S] cluster</name>
        <dbReference type="ChEBI" id="CHEBI:49883"/>
    </cofactor>
</comment>
<dbReference type="InterPro" id="IPR032432">
    <property type="entry name" value="Radical_SAM_C"/>
</dbReference>
<evidence type="ECO:0000256" key="4">
    <source>
        <dbReference type="ARBA" id="ARBA00022723"/>
    </source>
</evidence>
<dbReference type="SFLD" id="SFLDS00029">
    <property type="entry name" value="Radical_SAM"/>
    <property type="match status" value="1"/>
</dbReference>
<proteinExistence type="predicted"/>
<dbReference type="CDD" id="cd01335">
    <property type="entry name" value="Radical_SAM"/>
    <property type="match status" value="1"/>
</dbReference>
<dbReference type="GO" id="GO:0051539">
    <property type="term" value="F:4 iron, 4 sulfur cluster binding"/>
    <property type="evidence" value="ECO:0007669"/>
    <property type="project" value="UniProtKB-KW"/>
</dbReference>
<dbReference type="InterPro" id="IPR005911">
    <property type="entry name" value="YhcC-like"/>
</dbReference>
<keyword evidence="5" id="KW-0408">Iron</keyword>
<reference evidence="8" key="1">
    <citation type="submission" date="2020-10" db="EMBL/GenBank/DDBJ databases">
        <authorList>
            <person name="Gilroy R."/>
        </authorList>
    </citation>
    <scope>NUCLEOTIDE SEQUENCE</scope>
    <source>
        <strain evidence="8">CHK147-3167</strain>
    </source>
</reference>
<dbReference type="InterPro" id="IPR058240">
    <property type="entry name" value="rSAM_sf"/>
</dbReference>
<dbReference type="AlphaFoldDB" id="A0A9D1CY26"/>
<keyword evidence="3" id="KW-0949">S-adenosyl-L-methionine</keyword>
<sequence length="314" mass="36327">MNFPYSNTNKRYHTLDYFFKQKFGTKVCKISLNGGFTCPNIDGTKSTSGCIYCSKSGSGEYGGNPEEDLITQFNTIKKVMDRKWPNSKYIGYFQARTNTYAPVSELKAKYEPILKQPNVVGLAIATRPDCITDECLDYLEDLNKRTFLTVELGLQTIHEKTSILINRCHDLKCFEDMVKKLQKRKIFTVVHIINGLPYETKNMMIETVKYLNKLNIDGIKIHMLSVLKDTPLEKLYKIKPFHLLTEEEYVDIVCEQLEYLNPKIVIQRLTGDPMEEELIAPLWLPKKINVLNDIDKEMVKRNIYQGDKTKAKII</sequence>
<dbReference type="InterPro" id="IPR023404">
    <property type="entry name" value="rSAM_horseshoe"/>
</dbReference>